<name>A0A4R4DN28_9PROT</name>
<accession>A0A4R4DN28</accession>
<sequence length="101" mass="11322">MMGCFVRPTLPLAALLLLGGCSLFRASTAPVPETPEQRLCRQEASRSPAVLELNRERNAMNQINDLRLDRERDQRFARAFQDCMRARGFGPPGGVEPLIPR</sequence>
<feature type="chain" id="PRO_5020743733" evidence="1">
    <location>
        <begin position="27"/>
        <end position="101"/>
    </location>
</feature>
<feature type="signal peptide" evidence="1">
    <location>
        <begin position="1"/>
        <end position="26"/>
    </location>
</feature>
<evidence type="ECO:0000256" key="1">
    <source>
        <dbReference type="SAM" id="SignalP"/>
    </source>
</evidence>
<gene>
    <name evidence="2" type="ORF">EXY23_11100</name>
</gene>
<protein>
    <submittedName>
        <fullName evidence="2">Phosphoribosylamine--glycine ligase</fullName>
    </submittedName>
</protein>
<keyword evidence="1" id="KW-0732">Signal</keyword>
<reference evidence="2 3" key="1">
    <citation type="submission" date="2019-03" db="EMBL/GenBank/DDBJ databases">
        <title>Paracraurococcus aquatilis NE82 genome sequence.</title>
        <authorList>
            <person name="Zhao Y."/>
            <person name="Du Z."/>
        </authorList>
    </citation>
    <scope>NUCLEOTIDE SEQUENCE [LARGE SCALE GENOMIC DNA]</scope>
    <source>
        <strain evidence="2 3">NE82</strain>
    </source>
</reference>
<keyword evidence="3" id="KW-1185">Reference proteome</keyword>
<evidence type="ECO:0000313" key="2">
    <source>
        <dbReference type="EMBL" id="TCZ62927.1"/>
    </source>
</evidence>
<dbReference type="PROSITE" id="PS51257">
    <property type="entry name" value="PROKAR_LIPOPROTEIN"/>
    <property type="match status" value="1"/>
</dbReference>
<evidence type="ECO:0000313" key="3">
    <source>
        <dbReference type="Proteomes" id="UP000295023"/>
    </source>
</evidence>
<dbReference type="EMBL" id="SKBM01000009">
    <property type="protein sequence ID" value="TCZ62927.1"/>
    <property type="molecule type" value="Genomic_DNA"/>
</dbReference>
<keyword evidence="2" id="KW-0436">Ligase</keyword>
<dbReference type="GO" id="GO:0016874">
    <property type="term" value="F:ligase activity"/>
    <property type="evidence" value="ECO:0007669"/>
    <property type="project" value="UniProtKB-KW"/>
</dbReference>
<dbReference type="AlphaFoldDB" id="A0A4R4DN28"/>
<organism evidence="2 3">
    <name type="scientific">Roseicella aquatilis</name>
    <dbReference type="NCBI Taxonomy" id="2527868"/>
    <lineage>
        <taxon>Bacteria</taxon>
        <taxon>Pseudomonadati</taxon>
        <taxon>Pseudomonadota</taxon>
        <taxon>Alphaproteobacteria</taxon>
        <taxon>Acetobacterales</taxon>
        <taxon>Roseomonadaceae</taxon>
        <taxon>Roseicella</taxon>
    </lineage>
</organism>
<comment type="caution">
    <text evidence="2">The sequence shown here is derived from an EMBL/GenBank/DDBJ whole genome shotgun (WGS) entry which is preliminary data.</text>
</comment>
<dbReference type="Proteomes" id="UP000295023">
    <property type="component" value="Unassembled WGS sequence"/>
</dbReference>
<proteinExistence type="predicted"/>